<dbReference type="PANTHER" id="PTHR45942">
    <property type="entry name" value="PROTEIN PHOSPATASE 3 REGULATORY SUBUNIT B ALPHA ISOFORM TYPE 1"/>
    <property type="match status" value="1"/>
</dbReference>
<evidence type="ECO:0000256" key="5">
    <source>
        <dbReference type="SAM" id="MobiDB-lite"/>
    </source>
</evidence>
<protein>
    <submittedName>
        <fullName evidence="7">Calcineurin subunit B</fullName>
    </submittedName>
</protein>
<dbReference type="InterPro" id="IPR018247">
    <property type="entry name" value="EF_Hand_1_Ca_BS"/>
</dbReference>
<organism evidence="7 8">
    <name type="scientific">Hondaea fermentalgiana</name>
    <dbReference type="NCBI Taxonomy" id="2315210"/>
    <lineage>
        <taxon>Eukaryota</taxon>
        <taxon>Sar</taxon>
        <taxon>Stramenopiles</taxon>
        <taxon>Bigyra</taxon>
        <taxon>Labyrinthulomycetes</taxon>
        <taxon>Thraustochytrida</taxon>
        <taxon>Thraustochytriidae</taxon>
        <taxon>Hondaea</taxon>
    </lineage>
</organism>
<evidence type="ECO:0000256" key="2">
    <source>
        <dbReference type="ARBA" id="ARBA00022737"/>
    </source>
</evidence>
<keyword evidence="8" id="KW-1185">Reference proteome</keyword>
<keyword evidence="4" id="KW-0175">Coiled coil</keyword>
<dbReference type="SUPFAM" id="SSF47473">
    <property type="entry name" value="EF-hand"/>
    <property type="match status" value="1"/>
</dbReference>
<feature type="compositionally biased region" description="Acidic residues" evidence="5">
    <location>
        <begin position="517"/>
        <end position="527"/>
    </location>
</feature>
<feature type="compositionally biased region" description="Acidic residues" evidence="5">
    <location>
        <begin position="478"/>
        <end position="495"/>
    </location>
</feature>
<proteinExistence type="predicted"/>
<dbReference type="SMART" id="SM00054">
    <property type="entry name" value="EFh"/>
    <property type="match status" value="3"/>
</dbReference>
<evidence type="ECO:0000256" key="1">
    <source>
        <dbReference type="ARBA" id="ARBA00022723"/>
    </source>
</evidence>
<evidence type="ECO:0000313" key="8">
    <source>
        <dbReference type="Proteomes" id="UP000241890"/>
    </source>
</evidence>
<feature type="compositionally biased region" description="Basic and acidic residues" evidence="5">
    <location>
        <begin position="570"/>
        <end position="581"/>
    </location>
</feature>
<keyword evidence="1" id="KW-0479">Metal-binding</keyword>
<dbReference type="OrthoDB" id="193235at2759"/>
<dbReference type="Proteomes" id="UP000241890">
    <property type="component" value="Unassembled WGS sequence"/>
</dbReference>
<reference evidence="7 8" key="1">
    <citation type="submission" date="2017-12" db="EMBL/GenBank/DDBJ databases">
        <title>Sequencing, de novo assembly and annotation of complete genome of a new Thraustochytrid species, strain FCC1311.</title>
        <authorList>
            <person name="Sedici K."/>
            <person name="Godart F."/>
            <person name="Aiese Cigliano R."/>
            <person name="Sanseverino W."/>
            <person name="Barakat M."/>
            <person name="Ortet P."/>
            <person name="Marechal E."/>
            <person name="Cagnac O."/>
            <person name="Amato A."/>
        </authorList>
    </citation>
    <scope>NUCLEOTIDE SEQUENCE [LARGE SCALE GENOMIC DNA]</scope>
</reference>
<dbReference type="Gene3D" id="1.10.238.10">
    <property type="entry name" value="EF-hand"/>
    <property type="match status" value="1"/>
</dbReference>
<keyword evidence="3" id="KW-0106">Calcium</keyword>
<dbReference type="PROSITE" id="PS00018">
    <property type="entry name" value="EF_HAND_1"/>
    <property type="match status" value="2"/>
</dbReference>
<dbReference type="GO" id="GO:0005509">
    <property type="term" value="F:calcium ion binding"/>
    <property type="evidence" value="ECO:0007669"/>
    <property type="project" value="InterPro"/>
</dbReference>
<dbReference type="InParanoid" id="A0A2R5GC34"/>
<dbReference type="EMBL" id="BEYU01000039">
    <property type="protein sequence ID" value="GBG28115.1"/>
    <property type="molecule type" value="Genomic_DNA"/>
</dbReference>
<dbReference type="InterPro" id="IPR011992">
    <property type="entry name" value="EF-hand-dom_pair"/>
</dbReference>
<name>A0A2R5GC34_9STRA</name>
<feature type="region of interest" description="Disordered" evidence="5">
    <location>
        <begin position="473"/>
        <end position="581"/>
    </location>
</feature>
<dbReference type="InterPro" id="IPR002048">
    <property type="entry name" value="EF_hand_dom"/>
</dbReference>
<gene>
    <name evidence="7" type="ORF">FCC1311_043382</name>
</gene>
<sequence length="581" mass="67024">MGNQIGGPLARFGHRVLYGPAANHMTEDELWEYRARIAKPIPILAHKARTFEPDDNVRGQEWKTMNILSAGLGFDVQVINQLYSLFCIADLDNSGMIDVYEFLVFFDLENSPFNRRMFGVFDMDASGEIDFLEFACAIWNLCTWPVARLPALMFCVYDQDNSGQLDLKECEDLVMDVYAQRKVRTGAGLLIDSLRGVATPGLYKGDILVKEKDFVAWADEHPESYFPLKCQWLLLRNKVLGAEEAVRLSLEKAADFRAGEMQRKQQEKMWEAEDEQETGAIDEETTDLKALARAEDALEDENALQERLKAVSYLRVARNKRYKEWYKTLSKIEERSDPLSMLMRFSKRDLAHTLRKEFDEAWTRAMSELQRRTYDREGRLRRLVGHKKGKEDLYFVRKNPLSLSEEELRDSRVRYSTSDGKLTWAEQQHEAHKRRKREFRHAGGNAHLAHGVLSKEKLLESKERVRRDQAEMRRFIGLEEDEDEGEEDTESDEDNKDTRKHIKGGAIVTSALAKDDQDYDTDDEEAEREARTEELQRRRRSDLIRQGYANAPASSRRVAAPGQGSIQDLAKNHFDHGKGAV</sequence>
<evidence type="ECO:0000256" key="3">
    <source>
        <dbReference type="ARBA" id="ARBA00022837"/>
    </source>
</evidence>
<keyword evidence="2" id="KW-0677">Repeat</keyword>
<accession>A0A2R5GC34</accession>
<feature type="coiled-coil region" evidence="4">
    <location>
        <begin position="281"/>
        <end position="311"/>
    </location>
</feature>
<dbReference type="Pfam" id="PF13202">
    <property type="entry name" value="EF-hand_5"/>
    <property type="match status" value="1"/>
</dbReference>
<evidence type="ECO:0000259" key="6">
    <source>
        <dbReference type="PROSITE" id="PS50222"/>
    </source>
</evidence>
<dbReference type="AlphaFoldDB" id="A0A2R5GC34"/>
<evidence type="ECO:0000313" key="7">
    <source>
        <dbReference type="EMBL" id="GBG28115.1"/>
    </source>
</evidence>
<evidence type="ECO:0000256" key="4">
    <source>
        <dbReference type="SAM" id="Coils"/>
    </source>
</evidence>
<feature type="domain" description="EF-hand" evidence="6">
    <location>
        <begin position="153"/>
        <end position="180"/>
    </location>
</feature>
<comment type="caution">
    <text evidence="7">The sequence shown here is derived from an EMBL/GenBank/DDBJ whole genome shotgun (WGS) entry which is preliminary data.</text>
</comment>
<feature type="domain" description="EF-hand" evidence="6">
    <location>
        <begin position="77"/>
        <end position="112"/>
    </location>
</feature>
<dbReference type="PROSITE" id="PS50222">
    <property type="entry name" value="EF_HAND_2"/>
    <property type="match status" value="2"/>
</dbReference>